<feature type="domain" description="F-box" evidence="1">
    <location>
        <begin position="1"/>
        <end position="46"/>
    </location>
</feature>
<proteinExistence type="predicted"/>
<dbReference type="SUPFAM" id="SSF81383">
    <property type="entry name" value="F-box domain"/>
    <property type="match status" value="1"/>
</dbReference>
<dbReference type="CDD" id="cd22159">
    <property type="entry name" value="F-box_AtTIR1-like"/>
    <property type="match status" value="1"/>
</dbReference>
<keyword evidence="3" id="KW-1185">Reference proteome</keyword>
<dbReference type="Gene3D" id="3.80.10.10">
    <property type="entry name" value="Ribonuclease Inhibitor"/>
    <property type="match status" value="1"/>
</dbReference>
<protein>
    <recommendedName>
        <fullName evidence="1">F-box domain-containing protein</fullName>
    </recommendedName>
</protein>
<evidence type="ECO:0000313" key="2">
    <source>
        <dbReference type="EMBL" id="KAJ1519748.1"/>
    </source>
</evidence>
<dbReference type="PROSITE" id="PS50181">
    <property type="entry name" value="FBOX"/>
    <property type="match status" value="1"/>
</dbReference>
<dbReference type="Pfam" id="PF12937">
    <property type="entry name" value="F-box-like"/>
    <property type="match status" value="1"/>
</dbReference>
<dbReference type="EMBL" id="JAPTSV010000016">
    <property type="protein sequence ID" value="KAJ1519748.1"/>
    <property type="molecule type" value="Genomic_DNA"/>
</dbReference>
<gene>
    <name evidence="2" type="ORF">ONE63_005004</name>
</gene>
<evidence type="ECO:0000313" key="3">
    <source>
        <dbReference type="Proteomes" id="UP001075354"/>
    </source>
</evidence>
<organism evidence="2 3">
    <name type="scientific">Megalurothrips usitatus</name>
    <name type="common">bean blossom thrips</name>
    <dbReference type="NCBI Taxonomy" id="439358"/>
    <lineage>
        <taxon>Eukaryota</taxon>
        <taxon>Metazoa</taxon>
        <taxon>Ecdysozoa</taxon>
        <taxon>Arthropoda</taxon>
        <taxon>Hexapoda</taxon>
        <taxon>Insecta</taxon>
        <taxon>Pterygota</taxon>
        <taxon>Neoptera</taxon>
        <taxon>Paraneoptera</taxon>
        <taxon>Thysanoptera</taxon>
        <taxon>Terebrantia</taxon>
        <taxon>Thripoidea</taxon>
        <taxon>Thripidae</taxon>
        <taxon>Megalurothrips</taxon>
    </lineage>
</organism>
<dbReference type="InterPro" id="IPR001810">
    <property type="entry name" value="F-box_dom"/>
</dbReference>
<sequence>MDALPDELLLHILGFVADAPTLLDAVPLVCRRWHRLHREPAAWARVHIKYGGTSCSSLFRELLHAPAAIVLDVTAPPRAHSMSPSFARRLSSALRRTSVATLRSADLSGVILSANDDTYAAVVGLLRRQGDHLRRLHVRVDLRAEPSPDASLLGAVAAARRLRHLRVVFGALGQPQLRRAFVGGGLSAPGLEVLMLDDMGDEHALDAYSEAVALMIGGSGAALPSLRSLVLTKGLERRAAADAVAGLGGLQELTVYLSALSAWDGPGCDAFLRQLDGTLAACRRLGSLLRLLVVADSLDSGRRRLQPATREALRTFQEFRPDVAVEFRWE</sequence>
<reference evidence="2" key="1">
    <citation type="submission" date="2022-12" db="EMBL/GenBank/DDBJ databases">
        <title>Chromosome-level genome assembly of the bean flower thrips Megalurothrips usitatus.</title>
        <authorList>
            <person name="Ma L."/>
            <person name="Liu Q."/>
            <person name="Li H."/>
            <person name="Cai W."/>
        </authorList>
    </citation>
    <scope>NUCLEOTIDE SEQUENCE</scope>
    <source>
        <strain evidence="2">Cailab_2022a</strain>
    </source>
</reference>
<accession>A0AAV7X1I4</accession>
<name>A0AAV7X1I4_9NEOP</name>
<dbReference type="Proteomes" id="UP001075354">
    <property type="component" value="Chromosome 16"/>
</dbReference>
<dbReference type="AlphaFoldDB" id="A0AAV7X1I4"/>
<dbReference type="InterPro" id="IPR032675">
    <property type="entry name" value="LRR_dom_sf"/>
</dbReference>
<comment type="caution">
    <text evidence="2">The sequence shown here is derived from an EMBL/GenBank/DDBJ whole genome shotgun (WGS) entry which is preliminary data.</text>
</comment>
<evidence type="ECO:0000259" key="1">
    <source>
        <dbReference type="PROSITE" id="PS50181"/>
    </source>
</evidence>
<dbReference type="InterPro" id="IPR036047">
    <property type="entry name" value="F-box-like_dom_sf"/>
</dbReference>